<sequence length="69" mass="8165">MKSIILLFLFIGIIFMVIGYIKTNQKCPPPIIEYRYYPKTFKQEMEDEVPVSMIFGKMFKDKTPGIRNL</sequence>
<evidence type="ECO:0000313" key="1">
    <source>
        <dbReference type="EMBL" id="QHU01626.1"/>
    </source>
</evidence>
<reference evidence="1" key="1">
    <citation type="journal article" date="2020" name="Nature">
        <title>Giant virus diversity and host interactions through global metagenomics.</title>
        <authorList>
            <person name="Schulz F."/>
            <person name="Roux S."/>
            <person name="Paez-Espino D."/>
            <person name="Jungbluth S."/>
            <person name="Walsh D.A."/>
            <person name="Denef V.J."/>
            <person name="McMahon K.D."/>
            <person name="Konstantinidis K.T."/>
            <person name="Eloe-Fadrosh E.A."/>
            <person name="Kyrpides N.C."/>
            <person name="Woyke T."/>
        </authorList>
    </citation>
    <scope>NUCLEOTIDE SEQUENCE</scope>
    <source>
        <strain evidence="1">GVMAG-M-3300025874-2</strain>
    </source>
</reference>
<protein>
    <submittedName>
        <fullName evidence="1">Uncharacterized protein</fullName>
    </submittedName>
</protein>
<dbReference type="AlphaFoldDB" id="A0A6C0JAB6"/>
<name>A0A6C0JAB6_9ZZZZ</name>
<organism evidence="1">
    <name type="scientific">viral metagenome</name>
    <dbReference type="NCBI Taxonomy" id="1070528"/>
    <lineage>
        <taxon>unclassified sequences</taxon>
        <taxon>metagenomes</taxon>
        <taxon>organismal metagenomes</taxon>
    </lineage>
</organism>
<accession>A0A6C0JAB6</accession>
<proteinExistence type="predicted"/>
<dbReference type="EMBL" id="MN740346">
    <property type="protein sequence ID" value="QHU01626.1"/>
    <property type="molecule type" value="Genomic_DNA"/>
</dbReference>